<dbReference type="AlphaFoldDB" id="J8ZRG1"/>
<dbReference type="VEuPathDB" id="MicrosporidiaDB:EDEG_03277"/>
<keyword evidence="2" id="KW-1185">Reference proteome</keyword>
<evidence type="ECO:0000313" key="1">
    <source>
        <dbReference type="EMBL" id="EJW02283.1"/>
    </source>
</evidence>
<comment type="caution">
    <text evidence="1">The sequence shown here is derived from an EMBL/GenBank/DDBJ whole genome shotgun (WGS) entry which is preliminary data.</text>
</comment>
<gene>
    <name evidence="1" type="ORF">EDEG_03277</name>
</gene>
<reference evidence="2" key="2">
    <citation type="submission" date="2015-07" db="EMBL/GenBank/DDBJ databases">
        <title>Contrasting host-pathogen interactions and genome evolution in two generalist and specialist microsporidian pathogens of mosquitoes.</title>
        <authorList>
            <consortium name="The Broad Institute Genomics Platform"/>
            <consortium name="The Broad Institute Genome Sequencing Center for Infectious Disease"/>
            <person name="Cuomo C.A."/>
            <person name="Sanscrainte N.D."/>
            <person name="Goldberg J.M."/>
            <person name="Heiman D."/>
            <person name="Young S."/>
            <person name="Zeng Q."/>
            <person name="Becnel J.J."/>
            <person name="Birren B.W."/>
        </authorList>
    </citation>
    <scope>NUCLEOTIDE SEQUENCE [LARGE SCALE GENOMIC DNA]</scope>
    <source>
        <strain evidence="2">USNM 41457</strain>
    </source>
</reference>
<dbReference type="Proteomes" id="UP000003163">
    <property type="component" value="Unassembled WGS sequence"/>
</dbReference>
<name>J8ZRG1_EDHAE</name>
<sequence length="260" mass="30378">MKIIAFKQISFIQLFVHMSTSNIFHEIIKKNNSIPSNPESSNRQQGLSFSSNVHEENNLNKGFIIIYHPFLSQNIEHGEDTEVCNKCDNDNFINQNDTKIHQATLKPRYPYFLDRNQSNLFHVFDKNHGIQNNVDITRSTHSQDTIIFNNIPFALGPNDIHENNTFNKQSRTCNSAFINFNDNTISSVYVKIDDIPKEYLNAQKAIQTIKKCFCDWKYVYRSLEIGKPNPHNNNNTDFHYYSCTLKHIPDFKFFKRMKSG</sequence>
<dbReference type="HOGENOM" id="CLU_1069681_0_0_1"/>
<protein>
    <submittedName>
        <fullName evidence="1">Uncharacterized protein</fullName>
    </submittedName>
</protein>
<dbReference type="InParanoid" id="J8ZRG1"/>
<proteinExistence type="predicted"/>
<evidence type="ECO:0000313" key="2">
    <source>
        <dbReference type="Proteomes" id="UP000003163"/>
    </source>
</evidence>
<organism evidence="1 2">
    <name type="scientific">Edhazardia aedis (strain USNM 41457)</name>
    <name type="common">Microsporidian parasite</name>
    <dbReference type="NCBI Taxonomy" id="1003232"/>
    <lineage>
        <taxon>Eukaryota</taxon>
        <taxon>Fungi</taxon>
        <taxon>Fungi incertae sedis</taxon>
        <taxon>Microsporidia</taxon>
        <taxon>Edhazardia</taxon>
    </lineage>
</organism>
<dbReference type="EMBL" id="AFBI03000080">
    <property type="protein sequence ID" value="EJW02283.1"/>
    <property type="molecule type" value="Genomic_DNA"/>
</dbReference>
<reference evidence="1 2" key="1">
    <citation type="submission" date="2011-08" db="EMBL/GenBank/DDBJ databases">
        <authorList>
            <person name="Liu Z.J."/>
            <person name="Shi F.L."/>
            <person name="Lu J.Q."/>
            <person name="Li M."/>
            <person name="Wang Z.L."/>
        </authorList>
    </citation>
    <scope>NUCLEOTIDE SEQUENCE [LARGE SCALE GENOMIC DNA]</scope>
    <source>
        <strain evidence="1 2">USNM 41457</strain>
    </source>
</reference>
<accession>J8ZRG1</accession>